<feature type="transmembrane region" description="Helical" evidence="3">
    <location>
        <begin position="350"/>
        <end position="370"/>
    </location>
</feature>
<evidence type="ECO:0000256" key="1">
    <source>
        <dbReference type="ARBA" id="ARBA00004141"/>
    </source>
</evidence>
<feature type="transmembrane region" description="Helical" evidence="3">
    <location>
        <begin position="291"/>
        <end position="312"/>
    </location>
</feature>
<dbReference type="PANTHER" id="PTHR11360">
    <property type="entry name" value="MONOCARBOXYLATE TRANSPORTER"/>
    <property type="match status" value="1"/>
</dbReference>
<keyword evidence="3" id="KW-0812">Transmembrane</keyword>
<feature type="transmembrane region" description="Helical" evidence="3">
    <location>
        <begin position="233"/>
        <end position="253"/>
    </location>
</feature>
<comment type="caution">
    <text evidence="4">The sequence shown here is derived from an EMBL/GenBank/DDBJ whole genome shotgun (WGS) entry which is preliminary data.</text>
</comment>
<comment type="subcellular location">
    <subcellularLocation>
        <location evidence="1">Membrane</location>
        <topology evidence="1">Multi-pass membrane protein</topology>
    </subcellularLocation>
</comment>
<dbReference type="InterPro" id="IPR011701">
    <property type="entry name" value="MFS"/>
</dbReference>
<comment type="similarity">
    <text evidence="2">Belongs to the major facilitator superfamily. Monocarboxylate porter (TC 2.A.1.13) family.</text>
</comment>
<keyword evidence="3" id="KW-0472">Membrane</keyword>
<dbReference type="PANTHER" id="PTHR11360:SF130">
    <property type="entry name" value="MAJOR FACILITATOR SUPERFAMILY (MFS) PROFILE DOMAIN-CONTAINING PROTEIN-RELATED"/>
    <property type="match status" value="1"/>
</dbReference>
<feature type="transmembrane region" description="Helical" evidence="3">
    <location>
        <begin position="436"/>
        <end position="455"/>
    </location>
</feature>
<reference evidence="4" key="1">
    <citation type="submission" date="2023-08" db="EMBL/GenBank/DDBJ databases">
        <title>Black Yeasts Isolated from many extreme environments.</title>
        <authorList>
            <person name="Coleine C."/>
            <person name="Stajich J.E."/>
            <person name="Selbmann L."/>
        </authorList>
    </citation>
    <scope>NUCLEOTIDE SEQUENCE</scope>
    <source>
        <strain evidence="4">CCFEE 5401</strain>
    </source>
</reference>
<feature type="transmembrane region" description="Helical" evidence="3">
    <location>
        <begin position="391"/>
        <end position="424"/>
    </location>
</feature>
<evidence type="ECO:0000313" key="5">
    <source>
        <dbReference type="Proteomes" id="UP001310890"/>
    </source>
</evidence>
<dbReference type="Proteomes" id="UP001310890">
    <property type="component" value="Unassembled WGS sequence"/>
</dbReference>
<feature type="transmembrane region" description="Helical" evidence="3">
    <location>
        <begin position="260"/>
        <end position="279"/>
    </location>
</feature>
<evidence type="ECO:0008006" key="6">
    <source>
        <dbReference type="Google" id="ProtNLM"/>
    </source>
</evidence>
<evidence type="ECO:0000256" key="2">
    <source>
        <dbReference type="ARBA" id="ARBA00006727"/>
    </source>
</evidence>
<dbReference type="InterPro" id="IPR050327">
    <property type="entry name" value="Proton-linked_MCT"/>
</dbReference>
<evidence type="ECO:0000313" key="4">
    <source>
        <dbReference type="EMBL" id="KAK5108686.1"/>
    </source>
</evidence>
<evidence type="ECO:0000256" key="3">
    <source>
        <dbReference type="SAM" id="Phobius"/>
    </source>
</evidence>
<feature type="transmembrane region" description="Helical" evidence="3">
    <location>
        <begin position="600"/>
        <end position="621"/>
    </location>
</feature>
<dbReference type="Pfam" id="PF07690">
    <property type="entry name" value="MFS_1"/>
    <property type="match status" value="1"/>
</dbReference>
<feature type="transmembrane region" description="Helical" evidence="3">
    <location>
        <begin position="493"/>
        <end position="515"/>
    </location>
</feature>
<dbReference type="GO" id="GO:0016020">
    <property type="term" value="C:membrane"/>
    <property type="evidence" value="ECO:0007669"/>
    <property type="project" value="UniProtKB-SubCell"/>
</dbReference>
<proteinExistence type="inferred from homology"/>
<dbReference type="EMBL" id="JAVRRL010000080">
    <property type="protein sequence ID" value="KAK5108686.1"/>
    <property type="molecule type" value="Genomic_DNA"/>
</dbReference>
<name>A0AAN7TLA0_9PEZI</name>
<organism evidence="4 5">
    <name type="scientific">Meristemomyces frigidus</name>
    <dbReference type="NCBI Taxonomy" id="1508187"/>
    <lineage>
        <taxon>Eukaryota</taxon>
        <taxon>Fungi</taxon>
        <taxon>Dikarya</taxon>
        <taxon>Ascomycota</taxon>
        <taxon>Pezizomycotina</taxon>
        <taxon>Dothideomycetes</taxon>
        <taxon>Dothideomycetidae</taxon>
        <taxon>Mycosphaerellales</taxon>
        <taxon>Teratosphaeriaceae</taxon>
        <taxon>Meristemomyces</taxon>
    </lineage>
</organism>
<dbReference type="SUPFAM" id="SSF103473">
    <property type="entry name" value="MFS general substrate transporter"/>
    <property type="match status" value="1"/>
</dbReference>
<feature type="transmembrane region" description="Helical" evidence="3">
    <location>
        <begin position="566"/>
        <end position="588"/>
    </location>
</feature>
<feature type="transmembrane region" description="Helical" evidence="3">
    <location>
        <begin position="467"/>
        <end position="487"/>
    </location>
</feature>
<protein>
    <recommendedName>
        <fullName evidence="6">Major facilitator superfamily (MFS) profile domain-containing protein</fullName>
    </recommendedName>
</protein>
<keyword evidence="3" id="KW-1133">Transmembrane helix</keyword>
<dbReference type="GO" id="GO:0022857">
    <property type="term" value="F:transmembrane transporter activity"/>
    <property type="evidence" value="ECO:0007669"/>
    <property type="project" value="InterPro"/>
</dbReference>
<dbReference type="InterPro" id="IPR036259">
    <property type="entry name" value="MFS_trans_sf"/>
</dbReference>
<gene>
    <name evidence="4" type="ORF">LTR62_008091</name>
</gene>
<sequence>MSDTELETISEGVESVRTPIDLLSSTSAYTFATARTYNTTTDETSKAPPRGLKRYEKRTAAPTGMMMDTLMLSIADTMASASSIVPPPLKAKKHTPAKLLQQSLSKISMTPSDLGYPASLLRSATLEDLDRAQRMLGLQHRRAEQESTTTIEAQETFNEAPTSDSSLPKYSYEIPGISTFIEPPNGRTAWLHALTGALVVFNCWGLANCFGLFQAYYQRDYLGHNVSPSDISWIGSTQLALVFGLGVPVGRLVDQGYFRFVFHSGSIIMVLGIFCTAWCKTLGTLWLVQGLMTGLGMGMVFCSGVVALMTWFDERKLGAAMGLSAAGSCVGGIVYVLISRHFLLTRGFATTMRIVGGVAAVALIPPNLIFRVRGQHHRSSKNRQSTQTSRAVTLNVFTAPAYLLAAGGMFFAFLGVYFTFVYIITFASTELHLPDTSATNLLIYMLVANLPGRFVPALISDRCIGPLNTIIPSILLSAGCVALWMALPTTGGRGALTVIACFYGFVSAGVQVLYAPTVYAFCLESAAPVAKGEHDFDGSTDTGTSFTRAAKKESQQLATDRMGIKAGGIFTCIGLACLVGTPIGGALVKYRTDRAMSQPYLYAQIFAMVCLHLGGLLLLASRVKRVGWGARRA</sequence>
<dbReference type="Gene3D" id="1.20.1250.20">
    <property type="entry name" value="MFS general substrate transporter like domains"/>
    <property type="match status" value="1"/>
</dbReference>
<accession>A0AAN7TLA0</accession>
<feature type="transmembrane region" description="Helical" evidence="3">
    <location>
        <begin position="319"/>
        <end position="338"/>
    </location>
</feature>
<dbReference type="AlphaFoldDB" id="A0AAN7TLA0"/>
<feature type="transmembrane region" description="Helical" evidence="3">
    <location>
        <begin position="189"/>
        <end position="213"/>
    </location>
</feature>